<dbReference type="Proteomes" id="UP000781958">
    <property type="component" value="Unassembled WGS sequence"/>
</dbReference>
<name>A0ABS4SSD9_9PROT</name>
<comment type="caution">
    <text evidence="1">The sequence shown here is derived from an EMBL/GenBank/DDBJ whole genome shotgun (WGS) entry which is preliminary data.</text>
</comment>
<sequence length="275" mass="31065">MDAFIRTHRSFLLSLLCAVTGILLLGYATVYRPKEVAMADAARLAAILAEENRTLAAELEQRRKNAAQTEAGIQSLPRFLDHINGIAQNTKVIVRELMPSRDGNLKFVLKITADYLTFLRFAANLEALNVSINDLQVRPFDYSQNPPTHAIEFSITPRADAAPLTDQRLQALRDQVAEQNKRNPFQRFAFNRATRQVTHEIDLTWMHRLSGIGRVGDQDVATINTRDYRVGAELEPGLKVTRIDSDSVYLQRQTNDGVTSYVIRFRRSKLDSKAP</sequence>
<proteinExistence type="predicted"/>
<evidence type="ECO:0000313" key="2">
    <source>
        <dbReference type="Proteomes" id="UP000781958"/>
    </source>
</evidence>
<reference evidence="1 2" key="1">
    <citation type="submission" date="2021-03" db="EMBL/GenBank/DDBJ databases">
        <title>Genomic Encyclopedia of Type Strains, Phase III (KMG-III): the genomes of soil and plant-associated and newly described type strains.</title>
        <authorList>
            <person name="Whitman W."/>
        </authorList>
    </citation>
    <scope>NUCLEOTIDE SEQUENCE [LARGE SCALE GENOMIC DNA]</scope>
    <source>
        <strain evidence="1 2">IMMIB AFH-6</strain>
    </source>
</reference>
<evidence type="ECO:0000313" key="1">
    <source>
        <dbReference type="EMBL" id="MBP2295472.1"/>
    </source>
</evidence>
<dbReference type="EMBL" id="JAGINP010000022">
    <property type="protein sequence ID" value="MBP2295472.1"/>
    <property type="molecule type" value="Genomic_DNA"/>
</dbReference>
<organism evidence="1 2">
    <name type="scientific">Azospirillum rugosum</name>
    <dbReference type="NCBI Taxonomy" id="416170"/>
    <lineage>
        <taxon>Bacteria</taxon>
        <taxon>Pseudomonadati</taxon>
        <taxon>Pseudomonadota</taxon>
        <taxon>Alphaproteobacteria</taxon>
        <taxon>Rhodospirillales</taxon>
        <taxon>Azospirillaceae</taxon>
        <taxon>Azospirillum</taxon>
    </lineage>
</organism>
<keyword evidence="2" id="KW-1185">Reference proteome</keyword>
<protein>
    <recommendedName>
        <fullName evidence="3">Type IV pilus assembly protein PilO</fullName>
    </recommendedName>
</protein>
<dbReference type="RefSeq" id="WP_209769987.1">
    <property type="nucleotide sequence ID" value="NZ_JAGINP010000022.1"/>
</dbReference>
<evidence type="ECO:0008006" key="3">
    <source>
        <dbReference type="Google" id="ProtNLM"/>
    </source>
</evidence>
<accession>A0ABS4SSD9</accession>
<gene>
    <name evidence="1" type="ORF">J2851_005282</name>
</gene>